<proteinExistence type="predicted"/>
<protein>
    <submittedName>
        <fullName evidence="1">Uncharacterized protein</fullName>
    </submittedName>
</protein>
<sequence>AAEFGSFGLLVRIAS</sequence>
<dbReference type="Proteomes" id="UP000265520">
    <property type="component" value="Unassembled WGS sequence"/>
</dbReference>
<accession>A0A392V0M0</accession>
<feature type="non-terminal residue" evidence="1">
    <location>
        <position position="1"/>
    </location>
</feature>
<keyword evidence="2" id="KW-1185">Reference proteome</keyword>
<dbReference type="EMBL" id="LXQA011028762">
    <property type="protein sequence ID" value="MCI81828.1"/>
    <property type="molecule type" value="Genomic_DNA"/>
</dbReference>
<name>A0A392V0M0_9FABA</name>
<evidence type="ECO:0000313" key="1">
    <source>
        <dbReference type="EMBL" id="MCI81828.1"/>
    </source>
</evidence>
<organism evidence="1 2">
    <name type="scientific">Trifolium medium</name>
    <dbReference type="NCBI Taxonomy" id="97028"/>
    <lineage>
        <taxon>Eukaryota</taxon>
        <taxon>Viridiplantae</taxon>
        <taxon>Streptophyta</taxon>
        <taxon>Embryophyta</taxon>
        <taxon>Tracheophyta</taxon>
        <taxon>Spermatophyta</taxon>
        <taxon>Magnoliopsida</taxon>
        <taxon>eudicotyledons</taxon>
        <taxon>Gunneridae</taxon>
        <taxon>Pentapetalae</taxon>
        <taxon>rosids</taxon>
        <taxon>fabids</taxon>
        <taxon>Fabales</taxon>
        <taxon>Fabaceae</taxon>
        <taxon>Papilionoideae</taxon>
        <taxon>50 kb inversion clade</taxon>
        <taxon>NPAAA clade</taxon>
        <taxon>Hologalegina</taxon>
        <taxon>IRL clade</taxon>
        <taxon>Trifolieae</taxon>
        <taxon>Trifolium</taxon>
    </lineage>
</organism>
<reference evidence="1 2" key="1">
    <citation type="journal article" date="2018" name="Front. Plant Sci.">
        <title>Red Clover (Trifolium pratense) and Zigzag Clover (T. medium) - A Picture of Genomic Similarities and Differences.</title>
        <authorList>
            <person name="Dluhosova J."/>
            <person name="Istvanek J."/>
            <person name="Nedelnik J."/>
            <person name="Repkova J."/>
        </authorList>
    </citation>
    <scope>NUCLEOTIDE SEQUENCE [LARGE SCALE GENOMIC DNA]</scope>
    <source>
        <strain evidence="2">cv. 10/8</strain>
        <tissue evidence="1">Leaf</tissue>
    </source>
</reference>
<comment type="caution">
    <text evidence="1">The sequence shown here is derived from an EMBL/GenBank/DDBJ whole genome shotgun (WGS) entry which is preliminary data.</text>
</comment>
<evidence type="ECO:0000313" key="2">
    <source>
        <dbReference type="Proteomes" id="UP000265520"/>
    </source>
</evidence>